<gene>
    <name evidence="1" type="ORF">Lsha_2582</name>
</gene>
<name>A0A0W0YKH9_9GAMM</name>
<dbReference type="SUPFAM" id="SSF53756">
    <property type="entry name" value="UDP-Glycosyltransferase/glycogen phosphorylase"/>
    <property type="match status" value="1"/>
</dbReference>
<accession>A0A0W0YKH9</accession>
<proteinExistence type="predicted"/>
<dbReference type="Gene3D" id="3.40.50.2000">
    <property type="entry name" value="Glycogen Phosphorylase B"/>
    <property type="match status" value="1"/>
</dbReference>
<keyword evidence="2" id="KW-1185">Reference proteome</keyword>
<dbReference type="RefSeq" id="WP_018578097.1">
    <property type="nucleotide sequence ID" value="NZ_KB892421.1"/>
</dbReference>
<dbReference type="PATRIC" id="fig|1122169.6.peg.2980"/>
<protein>
    <submittedName>
        <fullName evidence="1">Uncharacterized protein</fullName>
    </submittedName>
</protein>
<dbReference type="EMBL" id="LNYW01000068">
    <property type="protein sequence ID" value="KTD57397.1"/>
    <property type="molecule type" value="Genomic_DNA"/>
</dbReference>
<evidence type="ECO:0000313" key="2">
    <source>
        <dbReference type="Proteomes" id="UP000054600"/>
    </source>
</evidence>
<comment type="caution">
    <text evidence="1">The sequence shown here is derived from an EMBL/GenBank/DDBJ whole genome shotgun (WGS) entry which is preliminary data.</text>
</comment>
<dbReference type="AlphaFoldDB" id="A0A0W0YKH9"/>
<evidence type="ECO:0000313" key="1">
    <source>
        <dbReference type="EMBL" id="KTD57397.1"/>
    </source>
</evidence>
<dbReference type="Proteomes" id="UP000054600">
    <property type="component" value="Unassembled WGS sequence"/>
</dbReference>
<organism evidence="1 2">
    <name type="scientific">Legionella shakespearei DSM 23087</name>
    <dbReference type="NCBI Taxonomy" id="1122169"/>
    <lineage>
        <taxon>Bacteria</taxon>
        <taxon>Pseudomonadati</taxon>
        <taxon>Pseudomonadota</taxon>
        <taxon>Gammaproteobacteria</taxon>
        <taxon>Legionellales</taxon>
        <taxon>Legionellaceae</taxon>
        <taxon>Legionella</taxon>
    </lineage>
</organism>
<sequence length="443" mass="50488">MKVVISAQDYGFCPTSYAFLIAREVKALFNNVTFSLIDTGSVRIFNQNNLDLGLTIESKSDWAAVDCLISFYEPEQLFEAWLHKIPTLYYCNLLSLWLENTRLPMNQISEYILGLYVLREAKEYDAARDMLNSLKDKDVFAFQLAGYFLADKVFCRPDWEITKDIARLPKSVQEKTQVLGIPMILPAPKADHIRKNEIVFQLSGGTSPEVSAQDKEAYIRGCYTLLLAMKQEYPQYRYLFCANATQLNALNPALPSAEGVEIKPTMEQAEFQHHLADASALFVPPGLGTTYEAIHMGIPLFYLPSHHPFQMDNINRLEKNRLKMGKSNIGFDHPEQAGSFERLQNCLRAYFANPHLFMAEVNAFMQNMVPNWAQTKSDNHQALVEAYQFPQPFISSKKFFQVIMNQLFALLSPQQLSSIKFFRPARAATVSTEQVEQTEIAQP</sequence>
<reference evidence="1 2" key="1">
    <citation type="submission" date="2015-11" db="EMBL/GenBank/DDBJ databases">
        <title>Genomic analysis of 38 Legionella species identifies large and diverse effector repertoires.</title>
        <authorList>
            <person name="Burstein D."/>
            <person name="Amaro F."/>
            <person name="Zusman T."/>
            <person name="Lifshitz Z."/>
            <person name="Cohen O."/>
            <person name="Gilbert J.A."/>
            <person name="Pupko T."/>
            <person name="Shuman H.A."/>
            <person name="Segal G."/>
        </authorList>
    </citation>
    <scope>NUCLEOTIDE SEQUENCE [LARGE SCALE GENOMIC DNA]</scope>
    <source>
        <strain evidence="1 2">ATCC 49655</strain>
    </source>
</reference>